<protein>
    <submittedName>
        <fullName evidence="3">Uncharacterized protein</fullName>
    </submittedName>
</protein>
<feature type="coiled-coil region" evidence="1">
    <location>
        <begin position="137"/>
        <end position="164"/>
    </location>
</feature>
<dbReference type="EMBL" id="QKYT01000679">
    <property type="protein sequence ID" value="RIA82301.1"/>
    <property type="molecule type" value="Genomic_DNA"/>
</dbReference>
<keyword evidence="4" id="KW-1185">Reference proteome</keyword>
<evidence type="ECO:0000313" key="3">
    <source>
        <dbReference type="EMBL" id="RIA82301.1"/>
    </source>
</evidence>
<dbReference type="Proteomes" id="UP000265703">
    <property type="component" value="Unassembled WGS sequence"/>
</dbReference>
<gene>
    <name evidence="3" type="ORF">C1645_835563</name>
</gene>
<accession>A0A397SHP2</accession>
<dbReference type="OrthoDB" id="5597211at2759"/>
<reference evidence="3 4" key="1">
    <citation type="submission" date="2018-06" db="EMBL/GenBank/DDBJ databases">
        <title>Comparative genomics reveals the genomic features of Rhizophagus irregularis, R. cerebriforme, R. diaphanum and Gigaspora rosea, and their symbiotic lifestyle signature.</title>
        <authorList>
            <person name="Morin E."/>
            <person name="San Clemente H."/>
            <person name="Chen E.C.H."/>
            <person name="De La Providencia I."/>
            <person name="Hainaut M."/>
            <person name="Kuo A."/>
            <person name="Kohler A."/>
            <person name="Murat C."/>
            <person name="Tang N."/>
            <person name="Roy S."/>
            <person name="Loubradou J."/>
            <person name="Henrissat B."/>
            <person name="Grigoriev I.V."/>
            <person name="Corradi N."/>
            <person name="Roux C."/>
            <person name="Martin F.M."/>
        </authorList>
    </citation>
    <scope>NUCLEOTIDE SEQUENCE [LARGE SCALE GENOMIC DNA]</scope>
    <source>
        <strain evidence="3 4">DAOM 227022</strain>
    </source>
</reference>
<organism evidence="3 4">
    <name type="scientific">Glomus cerebriforme</name>
    <dbReference type="NCBI Taxonomy" id="658196"/>
    <lineage>
        <taxon>Eukaryota</taxon>
        <taxon>Fungi</taxon>
        <taxon>Fungi incertae sedis</taxon>
        <taxon>Mucoromycota</taxon>
        <taxon>Glomeromycotina</taxon>
        <taxon>Glomeromycetes</taxon>
        <taxon>Glomerales</taxon>
        <taxon>Glomeraceae</taxon>
        <taxon>Glomus</taxon>
    </lineage>
</organism>
<sequence length="336" mass="39120">MFSQLTTKQTRNSLVKFLFSHKKTFSFHNINKESSSLTSTFIPGKQGYDKTNFSPPSPPKKPNKATKQESRGTTIIRVSGNTITGHKKSIEEESAKKKGNRDITPPKLDSKLSYKFDDKKRFKNELKLKRFEYSLELGSAQQSIDNNNNKINKLKQSREELGLKQRKKEWYEKIKQHRQGKLDKINETIKILSLSSNPEEFFNDEYREMKRVKALENYRKQELEKCRKRRLNLLTLYYNSSDFVTLNNLDTKVADMYNEVRQPFTTTLEDMQIDYLEGGGIVDDLELKRRLDIIKDTLNDTAQGGKQKLGLDKIEKYVTKEPNIEIEANLVQSLDS</sequence>
<dbReference type="AlphaFoldDB" id="A0A397SHP2"/>
<evidence type="ECO:0000256" key="2">
    <source>
        <dbReference type="SAM" id="MobiDB-lite"/>
    </source>
</evidence>
<name>A0A397SHP2_9GLOM</name>
<proteinExistence type="predicted"/>
<feature type="region of interest" description="Disordered" evidence="2">
    <location>
        <begin position="46"/>
        <end position="110"/>
    </location>
</feature>
<keyword evidence="1" id="KW-0175">Coiled coil</keyword>
<evidence type="ECO:0000313" key="4">
    <source>
        <dbReference type="Proteomes" id="UP000265703"/>
    </source>
</evidence>
<evidence type="ECO:0000256" key="1">
    <source>
        <dbReference type="SAM" id="Coils"/>
    </source>
</evidence>
<comment type="caution">
    <text evidence="3">The sequence shown here is derived from an EMBL/GenBank/DDBJ whole genome shotgun (WGS) entry which is preliminary data.</text>
</comment>